<dbReference type="SMART" id="SM00382">
    <property type="entry name" value="AAA"/>
    <property type="match status" value="1"/>
</dbReference>
<dbReference type="PANTHER" id="PTHR32071">
    <property type="entry name" value="TRANSCRIPTIONAL REGULATORY PROTEIN"/>
    <property type="match status" value="1"/>
</dbReference>
<keyword evidence="1" id="KW-0547">Nucleotide-binding</keyword>
<dbReference type="CDD" id="cd00009">
    <property type="entry name" value="AAA"/>
    <property type="match status" value="1"/>
</dbReference>
<dbReference type="Pfam" id="PF00158">
    <property type="entry name" value="Sigma54_activat"/>
    <property type="match status" value="1"/>
</dbReference>
<accession>A0A2S9YX84</accession>
<dbReference type="InterPro" id="IPR003593">
    <property type="entry name" value="AAA+_ATPase"/>
</dbReference>
<gene>
    <name evidence="5" type="primary">zraR_4</name>
    <name evidence="5" type="ORF">ENSA7_04570</name>
</gene>
<dbReference type="AlphaFoldDB" id="A0A2S9YX84"/>
<reference evidence="5 6" key="1">
    <citation type="submission" date="2018-03" db="EMBL/GenBank/DDBJ databases">
        <title>Draft Genome Sequences of the Obligatory Marine Myxobacteria Enhygromyxa salina SWB007.</title>
        <authorList>
            <person name="Poehlein A."/>
            <person name="Moghaddam J.A."/>
            <person name="Harms H."/>
            <person name="Alanjari M."/>
            <person name="Koenig G.M."/>
            <person name="Daniel R."/>
            <person name="Schaeberle T.F."/>
        </authorList>
    </citation>
    <scope>NUCLEOTIDE SEQUENCE [LARGE SCALE GENOMIC DNA]</scope>
    <source>
        <strain evidence="5 6">SWB007</strain>
    </source>
</reference>
<dbReference type="PROSITE" id="PS50045">
    <property type="entry name" value="SIGMA54_INTERACT_4"/>
    <property type="match status" value="1"/>
</dbReference>
<dbReference type="GO" id="GO:0003677">
    <property type="term" value="F:DNA binding"/>
    <property type="evidence" value="ECO:0007669"/>
    <property type="project" value="UniProtKB-KW"/>
</dbReference>
<dbReference type="Gene3D" id="1.10.8.60">
    <property type="match status" value="1"/>
</dbReference>
<organism evidence="5 6">
    <name type="scientific">Enhygromyxa salina</name>
    <dbReference type="NCBI Taxonomy" id="215803"/>
    <lineage>
        <taxon>Bacteria</taxon>
        <taxon>Pseudomonadati</taxon>
        <taxon>Myxococcota</taxon>
        <taxon>Polyangia</taxon>
        <taxon>Nannocystales</taxon>
        <taxon>Nannocystaceae</taxon>
        <taxon>Enhygromyxa</taxon>
    </lineage>
</organism>
<dbReference type="GO" id="GO:0005524">
    <property type="term" value="F:ATP binding"/>
    <property type="evidence" value="ECO:0007669"/>
    <property type="project" value="UniProtKB-KW"/>
</dbReference>
<comment type="caution">
    <text evidence="5">The sequence shown here is derived from an EMBL/GenBank/DDBJ whole genome shotgun (WGS) entry which is preliminary data.</text>
</comment>
<dbReference type="InterPro" id="IPR002078">
    <property type="entry name" value="Sigma_54_int"/>
</dbReference>
<dbReference type="InterPro" id="IPR027417">
    <property type="entry name" value="P-loop_NTPase"/>
</dbReference>
<dbReference type="EMBL" id="PVNL01000013">
    <property type="protein sequence ID" value="PRQ09703.1"/>
    <property type="molecule type" value="Genomic_DNA"/>
</dbReference>
<feature type="domain" description="Sigma-54 factor interaction" evidence="4">
    <location>
        <begin position="168"/>
        <end position="402"/>
    </location>
</feature>
<dbReference type="SUPFAM" id="SSF52540">
    <property type="entry name" value="P-loop containing nucleoside triphosphate hydrolases"/>
    <property type="match status" value="1"/>
</dbReference>
<evidence type="ECO:0000256" key="3">
    <source>
        <dbReference type="ARBA" id="ARBA00023125"/>
    </source>
</evidence>
<evidence type="ECO:0000256" key="2">
    <source>
        <dbReference type="ARBA" id="ARBA00022840"/>
    </source>
</evidence>
<evidence type="ECO:0000256" key="1">
    <source>
        <dbReference type="ARBA" id="ARBA00022741"/>
    </source>
</evidence>
<dbReference type="PANTHER" id="PTHR32071:SF117">
    <property type="entry name" value="PTS-DEPENDENT DIHYDROXYACETONE KINASE OPERON REGULATORY PROTEIN-RELATED"/>
    <property type="match status" value="1"/>
</dbReference>
<name>A0A2S9YX84_9BACT</name>
<keyword evidence="3" id="KW-0238">DNA-binding</keyword>
<protein>
    <submittedName>
        <fullName evidence="5">Transcriptional regulatory protein ZraR</fullName>
    </submittedName>
</protein>
<sequence>MQTLTTNSNFVDADARRRTEEILALVVVWCREAPERVGEVLVPDPEAEPADGWRFGRGDQGPDRLALVRQRGGHNQIAGPLELPRVSQEQLRIRSIDRETLELRNIGRRTLLVDGGEVKVSRRIREGAVVELRGQLLLLAARRPIELPALELPDSLCPEFGRPDAFGLLGESPPAWALRGQIWFMAQRDVHVLIQGPSGVGKELVAQAIHSLSSRGARPLVARNAATLPESLIDAELFGNLRDYPNPGTPERPGLVGAADRSSLLLDEIGELSHQLQAHLLRLLDSGEYQRLGEAQTRQAKLRLLAATNRPVAELKHDLAARLRLRVSVPPLAARREDIALLIPHLIRRMAGEDPLLARRFFETGDPSGHPRVDAGLVRELLGRAYPTNVRELEGALWTAMMHSVVADHSQVQAPAATDLAAGSEVDPRSLTRAQIELALAHADGVQDRAWRLLGLRNRYQLLRLLKKHGLG</sequence>
<evidence type="ECO:0000313" key="6">
    <source>
        <dbReference type="Proteomes" id="UP000238823"/>
    </source>
</evidence>
<dbReference type="Gene3D" id="3.40.50.300">
    <property type="entry name" value="P-loop containing nucleotide triphosphate hydrolases"/>
    <property type="match status" value="1"/>
</dbReference>
<dbReference type="OrthoDB" id="5500376at2"/>
<evidence type="ECO:0000313" key="5">
    <source>
        <dbReference type="EMBL" id="PRQ09703.1"/>
    </source>
</evidence>
<proteinExistence type="predicted"/>
<dbReference type="GO" id="GO:0006355">
    <property type="term" value="P:regulation of DNA-templated transcription"/>
    <property type="evidence" value="ECO:0007669"/>
    <property type="project" value="InterPro"/>
</dbReference>
<dbReference type="Proteomes" id="UP000238823">
    <property type="component" value="Unassembled WGS sequence"/>
</dbReference>
<keyword evidence="2" id="KW-0067">ATP-binding</keyword>
<evidence type="ECO:0000259" key="4">
    <source>
        <dbReference type="PROSITE" id="PS50045"/>
    </source>
</evidence>
<dbReference type="RefSeq" id="WP_106087545.1">
    <property type="nucleotide sequence ID" value="NZ_PVNL01000013.1"/>
</dbReference>